<proteinExistence type="predicted"/>
<accession>A0A4Y1QMR6</accession>
<keyword evidence="1" id="KW-0347">Helicase</keyword>
<reference evidence="1" key="1">
    <citation type="journal article" date="2019" name="Science">
        <title>Mutation of a bHLH transcription factor allowed almond domestication.</title>
        <authorList>
            <person name="Sanchez-Perez R."/>
            <person name="Pavan S."/>
            <person name="Mazzeo R."/>
            <person name="Moldovan C."/>
            <person name="Aiese Cigliano R."/>
            <person name="Del Cueto J."/>
            <person name="Ricciardi F."/>
            <person name="Lotti C."/>
            <person name="Ricciardi L."/>
            <person name="Dicenta F."/>
            <person name="Lopez-Marques R.L."/>
            <person name="Lindberg Moller B."/>
        </authorList>
    </citation>
    <scope>NUCLEOTIDE SEQUENCE</scope>
</reference>
<gene>
    <name evidence="1" type="ORF">Prudu_001079</name>
</gene>
<name>A0A4Y1QMR6_PRUDU</name>
<dbReference type="AlphaFoldDB" id="A0A4Y1QMR6"/>
<dbReference type="Pfam" id="PF14223">
    <property type="entry name" value="Retrotran_gag_2"/>
    <property type="match status" value="1"/>
</dbReference>
<evidence type="ECO:0000313" key="1">
    <source>
        <dbReference type="EMBL" id="BBG93156.1"/>
    </source>
</evidence>
<dbReference type="GO" id="GO:0004386">
    <property type="term" value="F:helicase activity"/>
    <property type="evidence" value="ECO:0007669"/>
    <property type="project" value="UniProtKB-KW"/>
</dbReference>
<protein>
    <submittedName>
        <fullName evidence="1">DEAD/DEAH box RNA helicase family protein</fullName>
    </submittedName>
</protein>
<dbReference type="EMBL" id="AP019297">
    <property type="protein sequence ID" value="BBG93156.1"/>
    <property type="molecule type" value="Genomic_DNA"/>
</dbReference>
<keyword evidence="1" id="KW-0067">ATP-binding</keyword>
<sequence>MVDYSVISKLDVGIAKPLLFIFHSQLVDAFIQQVVSKLQFFRLGWLEIKTNLLRRRSRHRLRRHLHLIDIQLLLQELDMVLEDKPEDIDDKQWMRINLHSCAAIRKFLEKELKYSYVKETSAKELWMKLEEKYMTKSAENQLFLKKRLF</sequence>
<keyword evidence="1" id="KW-0378">Hydrolase</keyword>
<organism evidence="1">
    <name type="scientific">Prunus dulcis</name>
    <name type="common">Almond</name>
    <name type="synonym">Amygdalus dulcis</name>
    <dbReference type="NCBI Taxonomy" id="3755"/>
    <lineage>
        <taxon>Eukaryota</taxon>
        <taxon>Viridiplantae</taxon>
        <taxon>Streptophyta</taxon>
        <taxon>Embryophyta</taxon>
        <taxon>Tracheophyta</taxon>
        <taxon>Spermatophyta</taxon>
        <taxon>Magnoliopsida</taxon>
        <taxon>eudicotyledons</taxon>
        <taxon>Gunneridae</taxon>
        <taxon>Pentapetalae</taxon>
        <taxon>rosids</taxon>
        <taxon>fabids</taxon>
        <taxon>Rosales</taxon>
        <taxon>Rosaceae</taxon>
        <taxon>Amygdaloideae</taxon>
        <taxon>Amygdaleae</taxon>
        <taxon>Prunus</taxon>
    </lineage>
</organism>
<keyword evidence="1" id="KW-0547">Nucleotide-binding</keyword>